<dbReference type="Proteomes" id="UP001054902">
    <property type="component" value="Unassembled WGS sequence"/>
</dbReference>
<feature type="coiled-coil region" evidence="1">
    <location>
        <begin position="18"/>
        <end position="45"/>
    </location>
</feature>
<evidence type="ECO:0000313" key="2">
    <source>
        <dbReference type="EMBL" id="GFH50612.1"/>
    </source>
</evidence>
<organism evidence="2 3">
    <name type="scientific">Chaetoceros tenuissimus</name>
    <dbReference type="NCBI Taxonomy" id="426638"/>
    <lineage>
        <taxon>Eukaryota</taxon>
        <taxon>Sar</taxon>
        <taxon>Stramenopiles</taxon>
        <taxon>Ochrophyta</taxon>
        <taxon>Bacillariophyta</taxon>
        <taxon>Coscinodiscophyceae</taxon>
        <taxon>Chaetocerotophycidae</taxon>
        <taxon>Chaetocerotales</taxon>
        <taxon>Chaetocerotaceae</taxon>
        <taxon>Chaetoceros</taxon>
    </lineage>
</organism>
<dbReference type="AlphaFoldDB" id="A0AAD3H4T2"/>
<reference evidence="2 3" key="1">
    <citation type="journal article" date="2021" name="Sci. Rep.">
        <title>The genome of the diatom Chaetoceros tenuissimus carries an ancient integrated fragment of an extant virus.</title>
        <authorList>
            <person name="Hongo Y."/>
            <person name="Kimura K."/>
            <person name="Takaki Y."/>
            <person name="Yoshida Y."/>
            <person name="Baba S."/>
            <person name="Kobayashi G."/>
            <person name="Nagasaki K."/>
            <person name="Hano T."/>
            <person name="Tomaru Y."/>
        </authorList>
    </citation>
    <scope>NUCLEOTIDE SEQUENCE [LARGE SCALE GENOMIC DNA]</scope>
    <source>
        <strain evidence="2 3">NIES-3715</strain>
    </source>
</reference>
<comment type="caution">
    <text evidence="2">The sequence shown here is derived from an EMBL/GenBank/DDBJ whole genome shotgun (WGS) entry which is preliminary data.</text>
</comment>
<protein>
    <submittedName>
        <fullName evidence="2">Uncharacterized protein</fullName>
    </submittedName>
</protein>
<gene>
    <name evidence="2" type="ORF">CTEN210_07088</name>
</gene>
<accession>A0AAD3H4T2</accession>
<keyword evidence="1" id="KW-0175">Coiled coil</keyword>
<evidence type="ECO:0000313" key="3">
    <source>
        <dbReference type="Proteomes" id="UP001054902"/>
    </source>
</evidence>
<dbReference type="EMBL" id="BLLK01000040">
    <property type="protein sequence ID" value="GFH50612.1"/>
    <property type="molecule type" value="Genomic_DNA"/>
</dbReference>
<name>A0AAD3H4T2_9STRA</name>
<keyword evidence="3" id="KW-1185">Reference proteome</keyword>
<evidence type="ECO:0000256" key="1">
    <source>
        <dbReference type="SAM" id="Coils"/>
    </source>
</evidence>
<proteinExistence type="predicted"/>
<sequence length="101" mass="11279">MKEKKQFWFSLKSDDPRYGVAKEDYEKAQKKHEKASQDVTDAVCERVDAVQAEHAAKAKARASATYTGKKAKSKEVFESAITAEIVEIDSKDSSSFSDLTK</sequence>